<evidence type="ECO:0000256" key="2">
    <source>
        <dbReference type="SAM" id="Phobius"/>
    </source>
</evidence>
<feature type="transmembrane region" description="Helical" evidence="2">
    <location>
        <begin position="2038"/>
        <end position="2063"/>
    </location>
</feature>
<keyword evidence="2" id="KW-0472">Membrane</keyword>
<evidence type="ECO:0000313" key="4">
    <source>
        <dbReference type="Proteomes" id="UP000017119"/>
    </source>
</evidence>
<feature type="transmembrane region" description="Helical" evidence="2">
    <location>
        <begin position="2083"/>
        <end position="2101"/>
    </location>
</feature>
<evidence type="ECO:0000313" key="3">
    <source>
        <dbReference type="EMBL" id="AGX88858.1"/>
    </source>
</evidence>
<feature type="transmembrane region" description="Helical" evidence="2">
    <location>
        <begin position="1074"/>
        <end position="1092"/>
    </location>
</feature>
<dbReference type="Proteomes" id="UP000017119">
    <property type="component" value="Chromosome"/>
</dbReference>
<reference evidence="3 4" key="1">
    <citation type="journal article" date="2013" name="Genome Announc.">
        <title>Genome Sequence of Mycoplasma parvum (Formerly Eperythrozoon parvum), a Diminutive Hemoplasma of the Pig.</title>
        <authorList>
            <person name="do Nascimento N.C."/>
            <person name="Dos Santos A.P."/>
            <person name="Chu Y."/>
            <person name="Guimaraes A.M."/>
            <person name="Pagliaro A."/>
            <person name="Messick J.B."/>
        </authorList>
    </citation>
    <scope>NUCLEOTIDE SEQUENCE [LARGE SCALE GENOMIC DNA]</scope>
    <source>
        <strain evidence="3 4">Indiana</strain>
    </source>
</reference>
<feature type="transmembrane region" description="Helical" evidence="2">
    <location>
        <begin position="1003"/>
        <end position="1025"/>
    </location>
</feature>
<accession>U5NF83</accession>
<name>U5NF83_9MOLU</name>
<keyword evidence="4" id="KW-1185">Reference proteome</keyword>
<dbReference type="PROSITE" id="PS51257">
    <property type="entry name" value="PROKAR_LIPOPROTEIN"/>
    <property type="match status" value="1"/>
</dbReference>
<evidence type="ECO:0000256" key="1">
    <source>
        <dbReference type="SAM" id="MobiDB-lite"/>
    </source>
</evidence>
<gene>
    <name evidence="3" type="ORF">PRV_00415</name>
</gene>
<dbReference type="STRING" id="1403316.PRV_00415"/>
<dbReference type="RefSeq" id="WP_022768888.1">
    <property type="nucleotide sequence ID" value="NC_022575.1"/>
</dbReference>
<feature type="region of interest" description="Disordered" evidence="1">
    <location>
        <begin position="1467"/>
        <end position="1508"/>
    </location>
</feature>
<dbReference type="HOGENOM" id="CLU_233797_0_0_14"/>
<feature type="compositionally biased region" description="Basic and acidic residues" evidence="1">
    <location>
        <begin position="286"/>
        <end position="302"/>
    </location>
</feature>
<dbReference type="KEGG" id="mpv:PRV_00415"/>
<feature type="transmembrane region" description="Helical" evidence="2">
    <location>
        <begin position="951"/>
        <end position="969"/>
    </location>
</feature>
<dbReference type="PATRIC" id="fig|1403316.3.peg.66"/>
<dbReference type="OrthoDB" id="403889at2"/>
<keyword evidence="2" id="KW-1133">Transmembrane helix</keyword>
<protein>
    <submittedName>
        <fullName evidence="3">Uncharacterized protein</fullName>
    </submittedName>
</protein>
<organism evidence="3 4">
    <name type="scientific">Mycoplasma parvum str. Indiana</name>
    <dbReference type="NCBI Taxonomy" id="1403316"/>
    <lineage>
        <taxon>Bacteria</taxon>
        <taxon>Bacillati</taxon>
        <taxon>Mycoplasmatota</taxon>
        <taxon>Mollicutes</taxon>
        <taxon>Mycoplasmataceae</taxon>
        <taxon>Mycoplasma</taxon>
    </lineage>
</organism>
<feature type="compositionally biased region" description="Polar residues" evidence="1">
    <location>
        <begin position="272"/>
        <end position="285"/>
    </location>
</feature>
<feature type="transmembrane region" description="Helical" evidence="2">
    <location>
        <begin position="909"/>
        <end position="931"/>
    </location>
</feature>
<feature type="compositionally biased region" description="Polar residues" evidence="1">
    <location>
        <begin position="1484"/>
        <end position="1495"/>
    </location>
</feature>
<dbReference type="EMBL" id="CP006771">
    <property type="protein sequence ID" value="AGX88858.1"/>
    <property type="molecule type" value="Genomic_DNA"/>
</dbReference>
<feature type="region of interest" description="Disordered" evidence="1">
    <location>
        <begin position="265"/>
        <end position="302"/>
    </location>
</feature>
<feature type="compositionally biased region" description="Low complexity" evidence="1">
    <location>
        <begin position="1496"/>
        <end position="1508"/>
    </location>
</feature>
<feature type="transmembrane region" description="Helical" evidence="2">
    <location>
        <begin position="1993"/>
        <end position="2017"/>
    </location>
</feature>
<proteinExistence type="predicted"/>
<keyword evidence="2" id="KW-0812">Transmembrane</keyword>
<sequence length="2124" mass="246558">MFLLSKTVINHIKTNFFSTAVITFFAGCSAFVQISTDNIKEIIDSSIKPYSIAPKNDMFIKTGSPDIYSGGSSFTVPVSVTIQDEKIEAGGPKEIEIRYLTPQGWFVNYKDQLASERMGKLKDSKANYAGDYCVPMKGIKSIYTNYWFRPKIRFKGIWDAALVKDGNLSTASLIPRDNLKFRKECADYTEEMDISNEFLGRMIQDYLKAYHSEENTDYKDSLVIAIAGADSKAQEKNKEKGYETVKINSAWGVFDEIPQITEVKSRERRDTISLSRSKRNATNTQQEEKAFESKKSSSDDLKRQDLDVDESLIHGHLTWEKLGYLCEFGDIKIYQKLKPLSRAVPQGQTNKCWKKVEQTNKRQLHTILRNGDMVGMSKDSGKVIEQIDSGKKYQELKSREFTRKYRERKKAKLKIQTEEWLLNSQYLDLRKILEEFRRKEGQTELVQASSKEDIQQTNDSTYTFNNHQLWTPFEQNPWLEKAKDRKIKRKAKDLSNIVNQWRLLQDNQMMKFIPDPREEYKLKFNIHRSIQLTNLGNSTASLKNRETTGHSFKVVSIEDIKERGELNPLVIVEGNPLFEAREDQEKLLRDFINVYDQPFYSPWMVPMLRMISRAKFTDEQKDIRNTFQWWVAYLQYPWRDTWNIPELLDKEYQPEYHRKLQIWLNEIQENNWNVSGSRIIFNFTSYQKFHLVDAQILPNLFVELKNFKMVGYIDQPTSYFTVISPEYARINGFKPISNEKYKEFRKIINNLWLEQETWEKRYKEFIDDQKNYEHIINVGDKKLIITGLGLTPELLYPAQSWISLQPDKTKEGVIYVDKFGFNDLKERGSTKWQEQYITVGFPEVIKAQSKTEQIKYMEKLQKYLDQKLDKHKDYYTLTKLGEEKGNDQLYSLRSSYIPAFQSRVGAVSYTLSGLIYAIVITLIIILVKRYIKSNMYLFSNFVANGMGKTDVLLNVCLFTLIPLAAATMIGYFLSLLTQSSFYSIISAYWFLNTKFNSLNLGNTLYFIFKVLSLVAPVAYFCSFWILKDNASALLKTTSGMKISKFNFFVYRLLYKISSIWKFRSVLLFNTLNQSAILSATSVIGFIFLNFFFHNHGKFSQVAKAEEATKKYGFDFELDTPTKESGEYNLSSYENLGKEIDLMQVENQQPTTNNFENKTFGVTKESDNTHYQIKGKYRETEILKDIYDNYYGQVNGWWGKSDLVKCDNHGAVTQQTESNGKQGDHACLKDYGAFLKTDNKWKLYPKSDNSRKKRETTTSSTNTDLKTYTHFETGEPIFKYWNDFYEKNIKKTNGNSSSSESSGWQTFTVNGNGQQQKTYHLPTLKTLLNWYKNFWIISSKDYDIIESSLEFFRGKTILRILLDINIEYNSESGKLNYNVWDWTSKNLEKVQPILKKLDEENYDNFIQDIVKSKYGPFFVSKFMTKHEATSSSQTEQGKINYKDLINKQGDKYRGKKTYFFKGEEIGRESQATNKRQKQRNGKNNIFPTQDLLNKSENGSNSTTDQQNSNNKAFEDGLYYLDGSKIIILNNSTIVDREIVIMYNPEFLYLLFTAIADFADQRNNGQSGEKYNLPIKYTFGNVVHTIENKEEIKNNLPPLHFFSSINGRSEYLKKASQNEGQQQTFDATKTPQGDQTYTWTKGTMTAKDKNKILSTSTKIIGLKEDVRGAYFKLFKDQKIINHLLYKKQNRNNNIFPIIVNRFAAKKHNLRVGDEIKFKPHNHYTRFTCQLKTLPKDEQEKNQINSERNGKNNKICELIENNSNLQLSSKEPKEYESKYHWKNKEIKEYTLKVIDIFDSYFKEAFFMSQKDVNKIIGLNEHTGFNGIFTAGNKTLDIGNLPEQISLAFSSYSVSGIYTNVQQKLENTAFRNLMSYAPPLKSSKQKGKEKDPKWIVGSDRNYKIYQELVENNNIDYTKVNDLKNQNMEQVEEKDLLQSTAQEDSQIEDEARNYLANYFLQAFSKYATPMNSSIIGVMNNNVLNDVIFKNLSNLTDNISYLFIFLVFPLLVVSLITVIYLLIKDLEGIFVTTKLLGFGNRENSMPITIYLFALLFISSFGGSCAVPSILNKYVNMLFNNQSILLPLSLNNGLMTGVFALLAVIYFFSMFKSYLKIKGICLPVSIKLLVG</sequence>